<feature type="compositionally biased region" description="Basic residues" evidence="1">
    <location>
        <begin position="79"/>
        <end position="92"/>
    </location>
</feature>
<dbReference type="Pfam" id="PF03050">
    <property type="entry name" value="DDE_Tnp_IS66"/>
    <property type="match status" value="1"/>
</dbReference>
<keyword evidence="6" id="KW-1185">Reference proteome</keyword>
<accession>A0A8G2CNE9</accession>
<dbReference type="EMBL" id="FTNE01000014">
    <property type="protein sequence ID" value="SIR03498.1"/>
    <property type="molecule type" value="Genomic_DNA"/>
</dbReference>
<dbReference type="AlphaFoldDB" id="A0A8G2CNE9"/>
<proteinExistence type="predicted"/>
<gene>
    <name evidence="3" type="ORF">SAMN05421828_1141</name>
    <name evidence="4" type="ORF">SAMN05421828_1231</name>
    <name evidence="5" type="ORF">SAMN05421828_1321</name>
</gene>
<feature type="compositionally biased region" description="Basic and acidic residues" evidence="1">
    <location>
        <begin position="58"/>
        <end position="68"/>
    </location>
</feature>
<dbReference type="EMBL" id="FTNE01000023">
    <property type="protein sequence ID" value="SIR28618.1"/>
    <property type="molecule type" value="Genomic_DNA"/>
</dbReference>
<feature type="region of interest" description="Disordered" evidence="1">
    <location>
        <begin position="58"/>
        <end position="103"/>
    </location>
</feature>
<dbReference type="Proteomes" id="UP000186308">
    <property type="component" value="Unassembled WGS sequence"/>
</dbReference>
<dbReference type="PANTHER" id="PTHR33678">
    <property type="entry name" value="BLL1576 PROTEIN"/>
    <property type="match status" value="1"/>
</dbReference>
<dbReference type="NCBIfam" id="NF033517">
    <property type="entry name" value="transpos_IS66"/>
    <property type="match status" value="1"/>
</dbReference>
<protein>
    <submittedName>
        <fullName evidence="5">Transposase</fullName>
    </submittedName>
</protein>
<name>A0A8G2CNE9_ACIRU</name>
<comment type="caution">
    <text evidence="5">The sequence shown here is derived from an EMBL/GenBank/DDBJ whole genome shotgun (WGS) entry which is preliminary data.</text>
</comment>
<dbReference type="RefSeq" id="WP_029311979.1">
    <property type="nucleotide sequence ID" value="NZ_FTNE01000014.1"/>
</dbReference>
<reference evidence="5 6" key="1">
    <citation type="submission" date="2017-01" db="EMBL/GenBank/DDBJ databases">
        <authorList>
            <person name="Varghese N."/>
            <person name="Submissions S."/>
        </authorList>
    </citation>
    <scope>NUCLEOTIDE SEQUENCE [LARGE SCALE GENOMIC DNA]</scope>
    <source>
        <strain evidence="5 6">ATCC 35905</strain>
    </source>
</reference>
<evidence type="ECO:0000313" key="3">
    <source>
        <dbReference type="EMBL" id="SIR03498.1"/>
    </source>
</evidence>
<feature type="domain" description="Transposase IS66 central" evidence="2">
    <location>
        <begin position="180"/>
        <end position="438"/>
    </location>
</feature>
<evidence type="ECO:0000256" key="1">
    <source>
        <dbReference type="SAM" id="MobiDB-lite"/>
    </source>
</evidence>
<dbReference type="InterPro" id="IPR052344">
    <property type="entry name" value="Transposase-related"/>
</dbReference>
<dbReference type="InterPro" id="IPR004291">
    <property type="entry name" value="Transposase_IS66_central"/>
</dbReference>
<evidence type="ECO:0000313" key="5">
    <source>
        <dbReference type="EMBL" id="SIR42922.1"/>
    </source>
</evidence>
<sequence length="478" mass="53052">MGFDGGVTELPDLSLLSHAEKDALIRALWDALQVSERRNEELTVRLAAAERRIAELEARLNEPAKRPDNSSLPPSRGQKPNRPKKSPRKGPRKGSLGRAGGGRLLAETPDQTVIAKAGHCQHCRAGLTDADQRLAQRYDKIDLPPIKPVVTRVERYAGHCPCCGATTLAAVPEGMEAGTPFSLNLVALAIYLRVIHAVSYRRLSRLFTELFALAISEGALDAAFRRAKPGFDADVGAILARLRRARVVCSDETSVRINGRTHWNWVFQNDDVVIHVIRPSRGANVVAEIMDGHRPAIWVSDLYGAQRNHADNWQICLAHQLRDCKFAIEAGDEIFAPRMKALLLRAVVLARRHRTLADATRRAWRRRLDHDLDAVMALAPINRHGRRLRRRYGKVRDHLFTFLDHPEVAADNNGSERELRPTATYRKVTGGFRSNWAADFFANVRSVVGTAARHGVDAYTAIKNAVTGASMPIELLPG</sequence>
<evidence type="ECO:0000259" key="2">
    <source>
        <dbReference type="Pfam" id="PF03050"/>
    </source>
</evidence>
<evidence type="ECO:0000313" key="4">
    <source>
        <dbReference type="EMBL" id="SIR28618.1"/>
    </source>
</evidence>
<evidence type="ECO:0000313" key="6">
    <source>
        <dbReference type="Proteomes" id="UP000186308"/>
    </source>
</evidence>
<organism evidence="5 6">
    <name type="scientific">Acidiphilium rubrum</name>
    <dbReference type="NCBI Taxonomy" id="526"/>
    <lineage>
        <taxon>Bacteria</taxon>
        <taxon>Pseudomonadati</taxon>
        <taxon>Pseudomonadota</taxon>
        <taxon>Alphaproteobacteria</taxon>
        <taxon>Acetobacterales</taxon>
        <taxon>Acidocellaceae</taxon>
        <taxon>Acidiphilium</taxon>
    </lineage>
</organism>
<dbReference type="EMBL" id="FTNE01000032">
    <property type="protein sequence ID" value="SIR42922.1"/>
    <property type="molecule type" value="Genomic_DNA"/>
</dbReference>
<dbReference type="PANTHER" id="PTHR33678:SF2">
    <property type="match status" value="1"/>
</dbReference>